<feature type="coiled-coil region" evidence="2">
    <location>
        <begin position="521"/>
        <end position="612"/>
    </location>
</feature>
<dbReference type="GO" id="GO:0008270">
    <property type="term" value="F:zinc ion binding"/>
    <property type="evidence" value="ECO:0007669"/>
    <property type="project" value="UniProtKB-KW"/>
</dbReference>
<dbReference type="PANTHER" id="PTHR46405:SF9">
    <property type="entry name" value="E3 UBIQUITIN-PROTEIN LIGASE RF298"/>
    <property type="match status" value="1"/>
</dbReference>
<proteinExistence type="predicted"/>
<feature type="domain" description="RING-type" evidence="4">
    <location>
        <begin position="668"/>
        <end position="708"/>
    </location>
</feature>
<feature type="compositionally biased region" description="Acidic residues" evidence="3">
    <location>
        <begin position="60"/>
        <end position="71"/>
    </location>
</feature>
<dbReference type="AlphaFoldDB" id="A0A2Z7CAR2"/>
<dbReference type="InterPro" id="IPR013083">
    <property type="entry name" value="Znf_RING/FYVE/PHD"/>
</dbReference>
<feature type="region of interest" description="Disordered" evidence="3">
    <location>
        <begin position="343"/>
        <end position="386"/>
    </location>
</feature>
<gene>
    <name evidence="5" type="ORF">F511_26410</name>
</gene>
<keyword evidence="1" id="KW-0863">Zinc-finger</keyword>
<dbReference type="Proteomes" id="UP000250235">
    <property type="component" value="Unassembled WGS sequence"/>
</dbReference>
<evidence type="ECO:0000256" key="1">
    <source>
        <dbReference type="PROSITE-ProRule" id="PRU00175"/>
    </source>
</evidence>
<sequence>MGGGRCGEGLSATNDKESVCNKEIFADAVTETLVDDSASPLNEFHGHKALTLETDLMPSQDEDEDDDDLPEYDWEEHTSRHLERLLNNNMMSIFQTAINRVVECGYSEVAAGWAVLNSGLSRGDKDVVSNIVDGAVNLLKTQKEFDVPKKPVYDGLRSLVEYFVLEMTNVILETRPELTIADAMRCLLKSDMNLARACLCPVEEVASGTSHPVGQKPMPSGCSNTTPIPISMPPLYPPNFTSPYPAGKKSPINLKEMRDQLCHARDQFQVSAQAAGATINDNRGIGKKAKPKKDKSRLKGILLEKERKDQGSPEAFRAKFNALGNMVLEKTLKSQTNLLSKINGSKTNAPPPPAFSVKGDASAPVEAKSTGSPKDPRLKAKTTHVPGKPLKGIDYYAGIPYDETLKKHVPQDEKDKEILALVPYKQELEKKLQYWGEWAKEKVMEATKRLAQDQGELKKLRQEKEERLKDENSSLSTKMGTCNLRATQAHQYLEEAVEREQDAIRKCQLSDAEKGVYLDQLDSAKIEVAEMNSRVEKMKEQQNQVQVLLRKEEKEKLKVIAKLEFLISKKEEDEALAKVEAESIIHMAEMNIKKTKEEIKKLEKMNSDLILKAERSKIAALKIGYGSCPSPSTAGGSDNDDFFTFRAFEAPSLAAPQNNLGRGRARECIMCMNEEISVVFMPCAHQVLCVECSILHRKQGMNGCPSCRTTIHHRIQVKHRPL</sequence>
<dbReference type="PANTHER" id="PTHR46405">
    <property type="entry name" value="OS05G0141500 PROTEIN"/>
    <property type="match status" value="1"/>
</dbReference>
<name>A0A2Z7CAR2_9LAMI</name>
<dbReference type="Pfam" id="PF20235">
    <property type="entry name" value="PIR2-like_helical"/>
    <property type="match status" value="1"/>
</dbReference>
<keyword evidence="1" id="KW-0479">Metal-binding</keyword>
<protein>
    <recommendedName>
        <fullName evidence="4">RING-type domain-containing protein</fullName>
    </recommendedName>
</protein>
<evidence type="ECO:0000259" key="4">
    <source>
        <dbReference type="PROSITE" id="PS50089"/>
    </source>
</evidence>
<evidence type="ECO:0000256" key="2">
    <source>
        <dbReference type="SAM" id="Coils"/>
    </source>
</evidence>
<evidence type="ECO:0000313" key="6">
    <source>
        <dbReference type="Proteomes" id="UP000250235"/>
    </source>
</evidence>
<keyword evidence="1" id="KW-0862">Zinc</keyword>
<accession>A0A2Z7CAR2</accession>
<dbReference type="SUPFAM" id="SSF57850">
    <property type="entry name" value="RING/U-box"/>
    <property type="match status" value="1"/>
</dbReference>
<feature type="coiled-coil region" evidence="2">
    <location>
        <begin position="443"/>
        <end position="470"/>
    </location>
</feature>
<dbReference type="PROSITE" id="PS50089">
    <property type="entry name" value="ZF_RING_2"/>
    <property type="match status" value="1"/>
</dbReference>
<evidence type="ECO:0000256" key="3">
    <source>
        <dbReference type="SAM" id="MobiDB-lite"/>
    </source>
</evidence>
<keyword evidence="6" id="KW-1185">Reference proteome</keyword>
<dbReference type="Gene3D" id="3.30.40.10">
    <property type="entry name" value="Zinc/RING finger domain, C3HC4 (zinc finger)"/>
    <property type="match status" value="1"/>
</dbReference>
<evidence type="ECO:0000313" key="5">
    <source>
        <dbReference type="EMBL" id="KZV44131.1"/>
    </source>
</evidence>
<feature type="region of interest" description="Disordered" evidence="3">
    <location>
        <begin position="50"/>
        <end position="71"/>
    </location>
</feature>
<dbReference type="CDD" id="cd23128">
    <property type="entry name" value="RING-HC_MIP1-like"/>
    <property type="match status" value="1"/>
</dbReference>
<keyword evidence="2" id="KW-0175">Coiled coil</keyword>
<reference evidence="5 6" key="1">
    <citation type="journal article" date="2015" name="Proc. Natl. Acad. Sci. U.S.A.">
        <title>The resurrection genome of Boea hygrometrica: A blueprint for survival of dehydration.</title>
        <authorList>
            <person name="Xiao L."/>
            <person name="Yang G."/>
            <person name="Zhang L."/>
            <person name="Yang X."/>
            <person name="Zhao S."/>
            <person name="Ji Z."/>
            <person name="Zhou Q."/>
            <person name="Hu M."/>
            <person name="Wang Y."/>
            <person name="Chen M."/>
            <person name="Xu Y."/>
            <person name="Jin H."/>
            <person name="Xiao X."/>
            <person name="Hu G."/>
            <person name="Bao F."/>
            <person name="Hu Y."/>
            <person name="Wan P."/>
            <person name="Li L."/>
            <person name="Deng X."/>
            <person name="Kuang T."/>
            <person name="Xiang C."/>
            <person name="Zhu J.K."/>
            <person name="Oliver M.J."/>
            <person name="He Y."/>
        </authorList>
    </citation>
    <scope>NUCLEOTIDE SEQUENCE [LARGE SCALE GENOMIC DNA]</scope>
    <source>
        <strain evidence="6">cv. XS01</strain>
    </source>
</reference>
<organism evidence="5 6">
    <name type="scientific">Dorcoceras hygrometricum</name>
    <dbReference type="NCBI Taxonomy" id="472368"/>
    <lineage>
        <taxon>Eukaryota</taxon>
        <taxon>Viridiplantae</taxon>
        <taxon>Streptophyta</taxon>
        <taxon>Embryophyta</taxon>
        <taxon>Tracheophyta</taxon>
        <taxon>Spermatophyta</taxon>
        <taxon>Magnoliopsida</taxon>
        <taxon>eudicotyledons</taxon>
        <taxon>Gunneridae</taxon>
        <taxon>Pentapetalae</taxon>
        <taxon>asterids</taxon>
        <taxon>lamiids</taxon>
        <taxon>Lamiales</taxon>
        <taxon>Gesneriaceae</taxon>
        <taxon>Didymocarpoideae</taxon>
        <taxon>Trichosporeae</taxon>
        <taxon>Loxocarpinae</taxon>
        <taxon>Dorcoceras</taxon>
    </lineage>
</organism>
<dbReference type="InterPro" id="IPR046934">
    <property type="entry name" value="PIR2-like"/>
</dbReference>
<dbReference type="InterPro" id="IPR046527">
    <property type="entry name" value="PIR2-like_helical"/>
</dbReference>
<dbReference type="OrthoDB" id="774873at2759"/>
<dbReference type="InterPro" id="IPR001841">
    <property type="entry name" value="Znf_RING"/>
</dbReference>
<dbReference type="Pfam" id="PF13920">
    <property type="entry name" value="zf-C3HC4_3"/>
    <property type="match status" value="1"/>
</dbReference>
<dbReference type="EMBL" id="KQ997529">
    <property type="protein sequence ID" value="KZV44131.1"/>
    <property type="molecule type" value="Genomic_DNA"/>
</dbReference>